<reference evidence="1 2" key="1">
    <citation type="submission" date="2021-06" db="EMBL/GenBank/DDBJ databases">
        <title>Caerostris darwini draft genome.</title>
        <authorList>
            <person name="Kono N."/>
            <person name="Arakawa K."/>
        </authorList>
    </citation>
    <scope>NUCLEOTIDE SEQUENCE [LARGE SCALE GENOMIC DNA]</scope>
</reference>
<organism evidence="1 2">
    <name type="scientific">Caerostris darwini</name>
    <dbReference type="NCBI Taxonomy" id="1538125"/>
    <lineage>
        <taxon>Eukaryota</taxon>
        <taxon>Metazoa</taxon>
        <taxon>Ecdysozoa</taxon>
        <taxon>Arthropoda</taxon>
        <taxon>Chelicerata</taxon>
        <taxon>Arachnida</taxon>
        <taxon>Araneae</taxon>
        <taxon>Araneomorphae</taxon>
        <taxon>Entelegynae</taxon>
        <taxon>Araneoidea</taxon>
        <taxon>Araneidae</taxon>
        <taxon>Caerostris</taxon>
    </lineage>
</organism>
<evidence type="ECO:0000313" key="1">
    <source>
        <dbReference type="EMBL" id="GIY85631.1"/>
    </source>
</evidence>
<dbReference type="EMBL" id="BPLQ01015067">
    <property type="protein sequence ID" value="GIY85631.1"/>
    <property type="molecule type" value="Genomic_DNA"/>
</dbReference>
<dbReference type="Proteomes" id="UP001054837">
    <property type="component" value="Unassembled WGS sequence"/>
</dbReference>
<dbReference type="AlphaFoldDB" id="A0AAV4WT24"/>
<name>A0AAV4WT24_9ARAC</name>
<proteinExistence type="predicted"/>
<sequence length="186" mass="20585">MLPLFKPYISTLVSGALRKSLGYSSPRDKTISSPAEIFPHSRQCFTGPGVSGWRRQFSRVRSVSHQISDLRLSSGKNPPPTPGWGESEFWPPWGDALREFSGTESFVLGGTCLRGWWEVQEMSSRCGVKDRAPKKELCDEGGEKRGLCALHSLSVFFPSAAAIAYKTKLEITSGTYKGICCFLKKM</sequence>
<protein>
    <submittedName>
        <fullName evidence="1">Uncharacterized protein</fullName>
    </submittedName>
</protein>
<evidence type="ECO:0000313" key="2">
    <source>
        <dbReference type="Proteomes" id="UP001054837"/>
    </source>
</evidence>
<gene>
    <name evidence="1" type="ORF">CDAR_205561</name>
</gene>
<keyword evidence="2" id="KW-1185">Reference proteome</keyword>
<comment type="caution">
    <text evidence="1">The sequence shown here is derived from an EMBL/GenBank/DDBJ whole genome shotgun (WGS) entry which is preliminary data.</text>
</comment>
<accession>A0AAV4WT24</accession>